<reference evidence="2 3" key="1">
    <citation type="submission" date="2018-08" db="EMBL/GenBank/DDBJ databases">
        <title>Genomic Encyclopedia of Type Strains, Phase III (KMG-III): the genomes of soil and plant-associated and newly described type strains.</title>
        <authorList>
            <person name="Whitman W."/>
        </authorList>
    </citation>
    <scope>NUCLEOTIDE SEQUENCE [LARGE SCALE GENOMIC DNA]</scope>
    <source>
        <strain evidence="2 3">CGMCC 1.10966</strain>
    </source>
</reference>
<dbReference type="Proteomes" id="UP000256304">
    <property type="component" value="Unassembled WGS sequence"/>
</dbReference>
<proteinExistence type="predicted"/>
<dbReference type="RefSeq" id="WP_181909672.1">
    <property type="nucleotide sequence ID" value="NZ_QTTN01000024.1"/>
</dbReference>
<gene>
    <name evidence="2" type="ORF">A8990_12480</name>
</gene>
<dbReference type="AlphaFoldDB" id="A0A3D9RPY8"/>
<accession>A0A3D9RPY8</accession>
<feature type="region of interest" description="Disordered" evidence="1">
    <location>
        <begin position="1"/>
        <end position="47"/>
    </location>
</feature>
<keyword evidence="3" id="KW-1185">Reference proteome</keyword>
<name>A0A3D9RPY8_9BACL</name>
<dbReference type="EMBL" id="QTTN01000024">
    <property type="protein sequence ID" value="REE78803.1"/>
    <property type="molecule type" value="Genomic_DNA"/>
</dbReference>
<protein>
    <submittedName>
        <fullName evidence="2">Uncharacterized protein</fullName>
    </submittedName>
</protein>
<evidence type="ECO:0000313" key="2">
    <source>
        <dbReference type="EMBL" id="REE78803.1"/>
    </source>
</evidence>
<comment type="caution">
    <text evidence="2">The sequence shown here is derived from an EMBL/GenBank/DDBJ whole genome shotgun (WGS) entry which is preliminary data.</text>
</comment>
<evidence type="ECO:0000313" key="3">
    <source>
        <dbReference type="Proteomes" id="UP000256304"/>
    </source>
</evidence>
<sequence length="47" mass="4788">MSGEQPSHLQVKASKAQSKADRTGAGKAEASKAQSTADRAAVPKHGL</sequence>
<evidence type="ECO:0000256" key="1">
    <source>
        <dbReference type="SAM" id="MobiDB-lite"/>
    </source>
</evidence>
<organism evidence="2 3">
    <name type="scientific">Paenibacillus taihuensis</name>
    <dbReference type="NCBI Taxonomy" id="1156355"/>
    <lineage>
        <taxon>Bacteria</taxon>
        <taxon>Bacillati</taxon>
        <taxon>Bacillota</taxon>
        <taxon>Bacilli</taxon>
        <taxon>Bacillales</taxon>
        <taxon>Paenibacillaceae</taxon>
        <taxon>Paenibacillus</taxon>
    </lineage>
</organism>